<reference evidence="3 4" key="1">
    <citation type="journal article" date="2019" name="Emerg. Microbes Infect.">
        <title>Comprehensive subspecies identification of 175 nontuberculous mycobacteria species based on 7547 genomic profiles.</title>
        <authorList>
            <person name="Matsumoto Y."/>
            <person name="Kinjo T."/>
            <person name="Motooka D."/>
            <person name="Nabeya D."/>
            <person name="Jung N."/>
            <person name="Uechi K."/>
            <person name="Horii T."/>
            <person name="Iida T."/>
            <person name="Fujita J."/>
            <person name="Nakamura S."/>
        </authorList>
    </citation>
    <scope>NUCLEOTIDE SEQUENCE [LARGE SCALE GENOMIC DNA]</scope>
    <source>
        <strain evidence="3 4">JCM 6367</strain>
    </source>
</reference>
<dbReference type="InterPro" id="IPR029069">
    <property type="entry name" value="HotDog_dom_sf"/>
</dbReference>
<sequence>MQQTAGAAEVAAHFTPDADGFLPTRYAQSHWGEDHLNGPAIVGLVARALETACGSPDFRPARLTVDLFRAARNARTTLDVEVIRDGRRVRSAECVVIQHGQAVAKATLVQYRPSAPPPGRLWRSEQTFPQHPEPDGTVPPFVGSDDVGWTRSPAAHQNASRKRFFNDGIRVVADEDNSPFVRTAMVAEATSLVTNLGTDGVGYINGDLTVALSRLPVDDWIGLQADSHHAADGLAVGTATLFDSQGPFGAGLTTAIANPAAQIDFSTRDFGLGNINYE</sequence>
<feature type="domain" description="Acyl-CoA thioesterase-like N-terminal HotDog" evidence="1">
    <location>
        <begin position="29"/>
        <end position="109"/>
    </location>
</feature>
<dbReference type="EMBL" id="AP022598">
    <property type="protein sequence ID" value="BBY77454.1"/>
    <property type="molecule type" value="Genomic_DNA"/>
</dbReference>
<name>A0A7I7U7S3_MYCPF</name>
<dbReference type="AlphaFoldDB" id="A0A7I7U7S3"/>
<dbReference type="InterPro" id="IPR049450">
    <property type="entry name" value="ACOT8-like_C"/>
</dbReference>
<dbReference type="Pfam" id="PF13622">
    <property type="entry name" value="4HBT_3"/>
    <property type="match status" value="1"/>
</dbReference>
<dbReference type="InterPro" id="IPR042171">
    <property type="entry name" value="Acyl-CoA_hotdog"/>
</dbReference>
<dbReference type="SUPFAM" id="SSF54637">
    <property type="entry name" value="Thioesterase/thiol ester dehydrase-isomerase"/>
    <property type="match status" value="2"/>
</dbReference>
<organism evidence="3 4">
    <name type="scientific">Mycolicibacterium parafortuitum</name>
    <name type="common">Mycobacterium parafortuitum</name>
    <dbReference type="NCBI Taxonomy" id="39692"/>
    <lineage>
        <taxon>Bacteria</taxon>
        <taxon>Bacillati</taxon>
        <taxon>Actinomycetota</taxon>
        <taxon>Actinomycetes</taxon>
        <taxon>Mycobacteriales</taxon>
        <taxon>Mycobacteriaceae</taxon>
        <taxon>Mycolicibacterium</taxon>
    </lineage>
</organism>
<feature type="domain" description="Acyl-CoA thioesterase-like C-terminal" evidence="2">
    <location>
        <begin position="129"/>
        <end position="246"/>
    </location>
</feature>
<protein>
    <submittedName>
        <fullName evidence="3">Thioesterase</fullName>
    </submittedName>
</protein>
<dbReference type="Gene3D" id="2.40.160.210">
    <property type="entry name" value="Acyl-CoA thioesterase, double hotdog domain"/>
    <property type="match status" value="1"/>
</dbReference>
<evidence type="ECO:0000259" key="1">
    <source>
        <dbReference type="Pfam" id="PF13622"/>
    </source>
</evidence>
<dbReference type="RefSeq" id="WP_104860998.1">
    <property type="nucleotide sequence ID" value="NZ_AP022598.1"/>
</dbReference>
<gene>
    <name evidence="3" type="ORF">MPRF_43530</name>
</gene>
<dbReference type="Proteomes" id="UP000466554">
    <property type="component" value="Chromosome"/>
</dbReference>
<dbReference type="InterPro" id="IPR049449">
    <property type="entry name" value="TesB_ACOT8-like_N"/>
</dbReference>
<accession>A0A7I7U7S3</accession>
<evidence type="ECO:0000313" key="4">
    <source>
        <dbReference type="Proteomes" id="UP000466554"/>
    </source>
</evidence>
<evidence type="ECO:0000313" key="3">
    <source>
        <dbReference type="EMBL" id="BBY77454.1"/>
    </source>
</evidence>
<evidence type="ECO:0000259" key="2">
    <source>
        <dbReference type="Pfam" id="PF20789"/>
    </source>
</evidence>
<dbReference type="Pfam" id="PF20789">
    <property type="entry name" value="4HBT_3C"/>
    <property type="match status" value="1"/>
</dbReference>
<proteinExistence type="predicted"/>